<organism evidence="3 4">
    <name type="scientific">Chloropicon roscoffensis</name>
    <dbReference type="NCBI Taxonomy" id="1461544"/>
    <lineage>
        <taxon>Eukaryota</taxon>
        <taxon>Viridiplantae</taxon>
        <taxon>Chlorophyta</taxon>
        <taxon>Chloropicophyceae</taxon>
        <taxon>Chloropicales</taxon>
        <taxon>Chloropicaceae</taxon>
        <taxon>Chloropicon</taxon>
    </lineage>
</organism>
<proteinExistence type="predicted"/>
<feature type="transmembrane region" description="Helical" evidence="2">
    <location>
        <begin position="771"/>
        <end position="794"/>
    </location>
</feature>
<evidence type="ECO:0000256" key="2">
    <source>
        <dbReference type="SAM" id="Phobius"/>
    </source>
</evidence>
<feature type="region of interest" description="Disordered" evidence="1">
    <location>
        <begin position="43"/>
        <end position="94"/>
    </location>
</feature>
<feature type="transmembrane region" description="Helical" evidence="2">
    <location>
        <begin position="556"/>
        <end position="576"/>
    </location>
</feature>
<feature type="transmembrane region" description="Helical" evidence="2">
    <location>
        <begin position="385"/>
        <end position="409"/>
    </location>
</feature>
<keyword evidence="2" id="KW-0812">Transmembrane</keyword>
<feature type="transmembrane region" description="Helical" evidence="2">
    <location>
        <begin position="905"/>
        <end position="924"/>
    </location>
</feature>
<keyword evidence="2" id="KW-0472">Membrane</keyword>
<gene>
    <name evidence="3" type="ORF">HKI87_08g52640</name>
</gene>
<keyword evidence="2" id="KW-1133">Transmembrane helix</keyword>
<protein>
    <recommendedName>
        <fullName evidence="5">Transmembrane protein</fullName>
    </recommendedName>
</protein>
<evidence type="ECO:0000313" key="3">
    <source>
        <dbReference type="EMBL" id="WZN63713.1"/>
    </source>
</evidence>
<keyword evidence="4" id="KW-1185">Reference proteome</keyword>
<feature type="transmembrane region" description="Helical" evidence="2">
    <location>
        <begin position="522"/>
        <end position="544"/>
    </location>
</feature>
<feature type="transmembrane region" description="Helical" evidence="2">
    <location>
        <begin position="645"/>
        <end position="664"/>
    </location>
</feature>
<accession>A0AAX4PBX3</accession>
<feature type="region of interest" description="Disordered" evidence="1">
    <location>
        <begin position="191"/>
        <end position="224"/>
    </location>
</feature>
<reference evidence="3 4" key="1">
    <citation type="submission" date="2024-03" db="EMBL/GenBank/DDBJ databases">
        <title>Complete genome sequence of the green alga Chloropicon roscoffensis RCC1871.</title>
        <authorList>
            <person name="Lemieux C."/>
            <person name="Pombert J.-F."/>
            <person name="Otis C."/>
            <person name="Turmel M."/>
        </authorList>
    </citation>
    <scope>NUCLEOTIDE SEQUENCE [LARGE SCALE GENOMIC DNA]</scope>
    <source>
        <strain evidence="3 4">RCC1871</strain>
    </source>
</reference>
<feature type="region of interest" description="Disordered" evidence="1">
    <location>
        <begin position="1"/>
        <end position="20"/>
    </location>
</feature>
<dbReference type="EMBL" id="CP151508">
    <property type="protein sequence ID" value="WZN63713.1"/>
    <property type="molecule type" value="Genomic_DNA"/>
</dbReference>
<feature type="transmembrane region" description="Helical" evidence="2">
    <location>
        <begin position="679"/>
        <end position="705"/>
    </location>
</feature>
<feature type="transmembrane region" description="Helical" evidence="2">
    <location>
        <begin position="449"/>
        <end position="472"/>
    </location>
</feature>
<sequence>MASDQPGASRTFDDLYQESSQAQRKFAARVTVYDQDEALQGRFPIPRQYGRHEATSKGGREEDKAAVDAVLRERERDDPPASPPNAAQNYNEYESILRDDWEPNFGRSSPPKFSQAAQRFFDLGPKRFEAGDPKESETFVNPVSTHVNPLSQHQLQSQNQQADPNQASAGSGAPSGFAALVSSAKKASSAAKKVLHDTGEENDAKAEPTAGEQPTPEDVGRQAGGGWRSLRRQWQFTQQIQKNMNVAVNAALLSDYRIANIRQLSMQLFRSLDKEEYGFITYDHVSDMKSAVWGWRGGGTQAREAAEALTVGEGGTSGVDDIRDTLIVCLQRGIKHFQGKLTVDEFIWYIVNVGIPQPYNSVDLHHALTKATAVMSASPSCETQFGIVVVPALMFLNAVAASLLTYHVFVDAVPKGSDYFDDGVCTGAGRWVDFSKLELGSLGGGKVDALAYLLPCVLAAIQIVLATALFVLPKCKRRVYGASVDFQDTTEHREVRKDLSQIIAVETNAQHGTVGLQKARSAVFAAFCGCSCIPPILLALAVGGIDKGLTNDYHTLYLLCASYVVVALVILVRALACVKPVGKDALVAIHRDRNLLLSYQVVLPYDPDVHNALDVWMKVEEKLGRTESFFTKDARAIRNTLGSRIVAITLSLAFAVAPLAMLLVQPGSCFGRGSLDHPIVTILLGIVLLLAGLVVVSDLFDVAAIHRKKTRAFKMLGSLLVAKEAVEAKIPYLSSAASPKNLAAFNAMKSYLLGHYLIGDAVQTGRGSRSIGWAVSETLALHLLFLVVSVFSALFRWRVALYFSLCLLLATSYFLLGFNSTGSFSAAISLQRCLARLSKVLMGEASKMQVSSYGVPNDQNSVRYPVAYLQNTVRALELTAKSFEVMPEQRPRSVGITLNDLSVSLLRVTSLAGVVASVVIASLLY</sequence>
<evidence type="ECO:0000313" key="4">
    <source>
        <dbReference type="Proteomes" id="UP001472866"/>
    </source>
</evidence>
<feature type="region of interest" description="Disordered" evidence="1">
    <location>
        <begin position="151"/>
        <end position="175"/>
    </location>
</feature>
<name>A0AAX4PBX3_9CHLO</name>
<feature type="transmembrane region" description="Helical" evidence="2">
    <location>
        <begin position="800"/>
        <end position="818"/>
    </location>
</feature>
<feature type="compositionally biased region" description="Basic and acidic residues" evidence="1">
    <location>
        <begin position="194"/>
        <end position="206"/>
    </location>
</feature>
<evidence type="ECO:0008006" key="5">
    <source>
        <dbReference type="Google" id="ProtNLM"/>
    </source>
</evidence>
<dbReference type="Proteomes" id="UP001472866">
    <property type="component" value="Chromosome 08"/>
</dbReference>
<dbReference type="AlphaFoldDB" id="A0AAX4PBX3"/>
<feature type="compositionally biased region" description="Basic and acidic residues" evidence="1">
    <location>
        <begin position="50"/>
        <end position="79"/>
    </location>
</feature>
<evidence type="ECO:0000256" key="1">
    <source>
        <dbReference type="SAM" id="MobiDB-lite"/>
    </source>
</evidence>